<organism evidence="1 2">
    <name type="scientific">Actinoallomurus liliacearum</name>
    <dbReference type="NCBI Taxonomy" id="1080073"/>
    <lineage>
        <taxon>Bacteria</taxon>
        <taxon>Bacillati</taxon>
        <taxon>Actinomycetota</taxon>
        <taxon>Actinomycetes</taxon>
        <taxon>Streptosporangiales</taxon>
        <taxon>Thermomonosporaceae</taxon>
        <taxon>Actinoallomurus</taxon>
    </lineage>
</organism>
<keyword evidence="2" id="KW-1185">Reference proteome</keyword>
<gene>
    <name evidence="1" type="ORF">GCM10023195_22850</name>
</gene>
<protein>
    <submittedName>
        <fullName evidence="1">Uncharacterized protein</fullName>
    </submittedName>
</protein>
<dbReference type="RefSeq" id="WP_345352606.1">
    <property type="nucleotide sequence ID" value="NZ_BAABHJ010000005.1"/>
</dbReference>
<accession>A0ABP8TEP6</accession>
<name>A0ABP8TEP6_9ACTN</name>
<evidence type="ECO:0000313" key="2">
    <source>
        <dbReference type="Proteomes" id="UP001500212"/>
    </source>
</evidence>
<proteinExistence type="predicted"/>
<reference evidence="2" key="1">
    <citation type="journal article" date="2019" name="Int. J. Syst. Evol. Microbiol.">
        <title>The Global Catalogue of Microorganisms (GCM) 10K type strain sequencing project: providing services to taxonomists for standard genome sequencing and annotation.</title>
        <authorList>
            <consortium name="The Broad Institute Genomics Platform"/>
            <consortium name="The Broad Institute Genome Sequencing Center for Infectious Disease"/>
            <person name="Wu L."/>
            <person name="Ma J."/>
        </authorList>
    </citation>
    <scope>NUCLEOTIDE SEQUENCE [LARGE SCALE GENOMIC DNA]</scope>
    <source>
        <strain evidence="2">JCM 17938</strain>
    </source>
</reference>
<comment type="caution">
    <text evidence="1">The sequence shown here is derived from an EMBL/GenBank/DDBJ whole genome shotgun (WGS) entry which is preliminary data.</text>
</comment>
<evidence type="ECO:0000313" key="1">
    <source>
        <dbReference type="EMBL" id="GAA4606362.1"/>
    </source>
</evidence>
<dbReference type="Proteomes" id="UP001500212">
    <property type="component" value="Unassembled WGS sequence"/>
</dbReference>
<sequence length="108" mass="11597">MNQTFEYTFLNGKRDDDGDGAKGGRSPLSLEVVADRSTRPRVENLLADLGFTYEGAWVEEKGGAHRLCATIQEADQGEAIRLGHGLEALGLSETPKADHAGGYPATSY</sequence>
<dbReference type="EMBL" id="BAABHJ010000005">
    <property type="protein sequence ID" value="GAA4606362.1"/>
    <property type="molecule type" value="Genomic_DNA"/>
</dbReference>